<organism evidence="2 3">
    <name type="scientific">Thermobrachium celere DSM 8682</name>
    <dbReference type="NCBI Taxonomy" id="941824"/>
    <lineage>
        <taxon>Bacteria</taxon>
        <taxon>Bacillati</taxon>
        <taxon>Bacillota</taxon>
        <taxon>Clostridia</taxon>
        <taxon>Eubacteriales</taxon>
        <taxon>Clostridiaceae</taxon>
        <taxon>Thermobrachium</taxon>
    </lineage>
</organism>
<keyword evidence="1" id="KW-0472">Membrane</keyword>
<evidence type="ECO:0000313" key="3">
    <source>
        <dbReference type="Proteomes" id="UP000014923"/>
    </source>
</evidence>
<name>R7RQY0_9CLOT</name>
<proteinExistence type="predicted"/>
<dbReference type="RefSeq" id="WP_018661201.1">
    <property type="nucleotide sequence ID" value="NZ_HF952018.1"/>
</dbReference>
<feature type="transmembrane region" description="Helical" evidence="1">
    <location>
        <begin position="7"/>
        <end position="25"/>
    </location>
</feature>
<keyword evidence="3" id="KW-1185">Reference proteome</keyword>
<reference evidence="2" key="1">
    <citation type="submission" date="2013-03" db="EMBL/GenBank/DDBJ databases">
        <title>Draft genome sequence of the hydrogen-ethanol-producing anaerobic alkalithermophilic Caloramator celere.</title>
        <authorList>
            <person name="Ciranna A."/>
            <person name="Larjo A."/>
            <person name="Kivisto A."/>
            <person name="Santala V."/>
            <person name="Roos C."/>
            <person name="Karp M."/>
        </authorList>
    </citation>
    <scope>NUCLEOTIDE SEQUENCE [LARGE SCALE GENOMIC DNA]</scope>
    <source>
        <strain evidence="2">DSM 8682</strain>
    </source>
</reference>
<dbReference type="OrthoDB" id="1630871at2"/>
<dbReference type="HOGENOM" id="CLU_831361_0_0_9"/>
<dbReference type="Proteomes" id="UP000014923">
    <property type="component" value="Unassembled WGS sequence"/>
</dbReference>
<comment type="caution">
    <text evidence="2">The sequence shown here is derived from an EMBL/GenBank/DDBJ whole genome shotgun (WGS) entry which is preliminary data.</text>
</comment>
<dbReference type="eggNOG" id="COG3391">
    <property type="taxonomic scope" value="Bacteria"/>
</dbReference>
<accession>R7RQY0</accession>
<dbReference type="SUPFAM" id="SSF82171">
    <property type="entry name" value="DPP6 N-terminal domain-like"/>
    <property type="match status" value="1"/>
</dbReference>
<keyword evidence="1" id="KW-0812">Transmembrane</keyword>
<evidence type="ECO:0000256" key="1">
    <source>
        <dbReference type="SAM" id="Phobius"/>
    </source>
</evidence>
<dbReference type="AlphaFoldDB" id="R7RQY0"/>
<sequence length="334" mass="38953">MRFVKKIFIYALIGVVLTVLPLYYVNNILLAEASADEIKEVALTNIKSVLKKNGITIPNGAELISLTNDENVVAYLLNGQVILKDIKSDSEVERIVEDSDIVYFKPLYDRNIILYFIYSDNQIKIMTYNIDTKDKMEHKSFRVDNFVRVKDIKYSSLTNVIYVLVETGTENGSLDKVYRIDIMKNVSLFLKDKNGIKDMELLNKEDRLTYQDFNGAVYDKGKRVVLKVNKTRFKEFDILGIDELDNLYLYEKGEKSIFVYKDKEFVDGKSIPDFEFDRIISKNNRIYLVKGKRVYDVINFREFTIDEADEIIDILNGRVLYKRNGIYECHPCEM</sequence>
<dbReference type="EMBL" id="CAVN010000090">
    <property type="protein sequence ID" value="CDF57756.1"/>
    <property type="molecule type" value="Genomic_DNA"/>
</dbReference>
<evidence type="ECO:0000313" key="2">
    <source>
        <dbReference type="EMBL" id="CDF57756.1"/>
    </source>
</evidence>
<protein>
    <submittedName>
        <fullName evidence="2">Uncharacterized protein</fullName>
    </submittedName>
</protein>
<gene>
    <name evidence="2" type="ORF">TCEL_01670</name>
</gene>
<keyword evidence="1" id="KW-1133">Transmembrane helix</keyword>